<dbReference type="InterPro" id="IPR004872">
    <property type="entry name" value="Lipoprotein_NlpA"/>
</dbReference>
<evidence type="ECO:0000313" key="8">
    <source>
        <dbReference type="Proteomes" id="UP001239167"/>
    </source>
</evidence>
<dbReference type="PIRSF" id="PIRSF002854">
    <property type="entry name" value="MetQ"/>
    <property type="match status" value="1"/>
</dbReference>
<accession>A0ABT9YCM9</accession>
<evidence type="ECO:0000256" key="1">
    <source>
        <dbReference type="ARBA" id="ARBA00004635"/>
    </source>
</evidence>
<dbReference type="RefSeq" id="WP_196603406.1">
    <property type="nucleotide sequence ID" value="NZ_CP116940.1"/>
</dbReference>
<proteinExistence type="inferred from homology"/>
<dbReference type="PANTHER" id="PTHR30429:SF1">
    <property type="entry name" value="D-METHIONINE-BINDING LIPOPROTEIN METQ-RELATED"/>
    <property type="match status" value="1"/>
</dbReference>
<dbReference type="EMBL" id="JAUSUE010000024">
    <property type="protein sequence ID" value="MDQ0204957.1"/>
    <property type="molecule type" value="Genomic_DNA"/>
</dbReference>
<evidence type="ECO:0000256" key="5">
    <source>
        <dbReference type="ARBA" id="ARBA00023288"/>
    </source>
</evidence>
<keyword evidence="4" id="KW-0564">Palmitate</keyword>
<comment type="similarity">
    <text evidence="6">Belongs to the nlpA lipoprotein family.</text>
</comment>
<keyword evidence="8" id="KW-1185">Reference proteome</keyword>
<dbReference type="Gene3D" id="3.40.190.10">
    <property type="entry name" value="Periplasmic binding protein-like II"/>
    <property type="match status" value="2"/>
</dbReference>
<evidence type="ECO:0000256" key="2">
    <source>
        <dbReference type="ARBA" id="ARBA00022729"/>
    </source>
</evidence>
<evidence type="ECO:0000256" key="4">
    <source>
        <dbReference type="ARBA" id="ARBA00023139"/>
    </source>
</evidence>
<keyword evidence="5 6" id="KW-0449">Lipoprotein</keyword>
<dbReference type="Proteomes" id="UP001239167">
    <property type="component" value="Unassembled WGS sequence"/>
</dbReference>
<protein>
    <recommendedName>
        <fullName evidence="6">Lipoprotein</fullName>
    </recommendedName>
</protein>
<dbReference type="Pfam" id="PF03180">
    <property type="entry name" value="Lipoprotein_9"/>
    <property type="match status" value="1"/>
</dbReference>
<dbReference type="SUPFAM" id="SSF53850">
    <property type="entry name" value="Periplasmic binding protein-like II"/>
    <property type="match status" value="1"/>
</dbReference>
<dbReference type="PANTHER" id="PTHR30429">
    <property type="entry name" value="D-METHIONINE-BINDING LIPOPROTEIN METQ"/>
    <property type="match status" value="1"/>
</dbReference>
<evidence type="ECO:0000256" key="3">
    <source>
        <dbReference type="ARBA" id="ARBA00023136"/>
    </source>
</evidence>
<evidence type="ECO:0000256" key="6">
    <source>
        <dbReference type="PIRNR" id="PIRNR002854"/>
    </source>
</evidence>
<comment type="subcellular location">
    <subcellularLocation>
        <location evidence="1">Membrane</location>
        <topology evidence="1">Lipid-anchor</topology>
    </subcellularLocation>
</comment>
<dbReference type="PROSITE" id="PS51257">
    <property type="entry name" value="PROKAR_LIPOPROTEIN"/>
    <property type="match status" value="1"/>
</dbReference>
<sequence length="275" mass="29709">MNWKKFASIILAVGVAGAILSGCGATEKKDAADSADKEIKIGATAGPHAEVAEEVAKEAEKQGIKVKVVEFSDYLMPDTALAEGQLDLNSYQHAPFLQNFTQQNNADLIPIGTTILMRMGIYSNKYHDIKDIPDNATIAVPNDPTNGGRGLMLLEKAGLIKLKEGVGFKATTADIAENPKHLKIQELEAAQLPRSLDDVDAAAITMNYVMSGGLDVKKQGIFLEDKTEPLAVMILAARAADKDNPTYKKIAEIFHSPAVKQFIEEKYKGTIEPAE</sequence>
<comment type="caution">
    <text evidence="7">The sequence shown here is derived from an EMBL/GenBank/DDBJ whole genome shotgun (WGS) entry which is preliminary data.</text>
</comment>
<keyword evidence="3" id="KW-0472">Membrane</keyword>
<keyword evidence="2" id="KW-0732">Signal</keyword>
<evidence type="ECO:0000313" key="7">
    <source>
        <dbReference type="EMBL" id="MDQ0204957.1"/>
    </source>
</evidence>
<organism evidence="7 8">
    <name type="scientific">Pectinatus haikarae</name>
    <dbReference type="NCBI Taxonomy" id="349096"/>
    <lineage>
        <taxon>Bacteria</taxon>
        <taxon>Bacillati</taxon>
        <taxon>Bacillota</taxon>
        <taxon>Negativicutes</taxon>
        <taxon>Selenomonadales</taxon>
        <taxon>Selenomonadaceae</taxon>
        <taxon>Pectinatus</taxon>
    </lineage>
</organism>
<dbReference type="CDD" id="cd13526">
    <property type="entry name" value="PBP2_lipoprotein_MetQ_like"/>
    <property type="match status" value="1"/>
</dbReference>
<gene>
    <name evidence="7" type="ORF">J2S01_002691</name>
</gene>
<name>A0ABT9YCM9_9FIRM</name>
<reference evidence="7 8" key="1">
    <citation type="submission" date="2023-07" db="EMBL/GenBank/DDBJ databases">
        <title>Genomic Encyclopedia of Type Strains, Phase IV (KMG-IV): sequencing the most valuable type-strain genomes for metagenomic binning, comparative biology and taxonomic classification.</title>
        <authorList>
            <person name="Goeker M."/>
        </authorList>
    </citation>
    <scope>NUCLEOTIDE SEQUENCE [LARGE SCALE GENOMIC DNA]</scope>
    <source>
        <strain evidence="7 8">DSM 16980</strain>
    </source>
</reference>